<dbReference type="PANTHER" id="PTHR10060:SF14">
    <property type="entry name" value="RELATED DEOXYRIBONUCLEASE, PUTATIVE-RELATED"/>
    <property type="match status" value="1"/>
</dbReference>
<evidence type="ECO:0000313" key="3">
    <source>
        <dbReference type="Proteomes" id="UP000002316"/>
    </source>
</evidence>
<organism evidence="2 3">
    <name type="scientific">Trypanosoma brucei gambiense (strain MHOM/CI/86/DAL972)</name>
    <dbReference type="NCBI Taxonomy" id="679716"/>
    <lineage>
        <taxon>Eukaryota</taxon>
        <taxon>Discoba</taxon>
        <taxon>Euglenozoa</taxon>
        <taxon>Kinetoplastea</taxon>
        <taxon>Metakinetoplastina</taxon>
        <taxon>Trypanosomatida</taxon>
        <taxon>Trypanosomatidae</taxon>
        <taxon>Trypanosoma</taxon>
    </lineage>
</organism>
<reference evidence="3" key="1">
    <citation type="journal article" date="2010" name="PLoS Negl. Trop. Dis.">
        <title>The genome sequence of Trypanosoma brucei gambiense, causative agent of chronic human african trypanosomiasis.</title>
        <authorList>
            <person name="Jackson A.P."/>
            <person name="Sanders M."/>
            <person name="Berry A."/>
            <person name="McQuillan J."/>
            <person name="Aslett M.A."/>
            <person name="Quail M.A."/>
            <person name="Chukualim B."/>
            <person name="Capewell P."/>
            <person name="MacLeod A."/>
            <person name="Melville S.E."/>
            <person name="Gibson W."/>
            <person name="Barry J.D."/>
            <person name="Berriman M."/>
            <person name="Hertz-Fowler C."/>
        </authorList>
    </citation>
    <scope>NUCLEOTIDE SEQUENCE [LARGE SCALE GENOMIC DNA]</scope>
    <source>
        <strain evidence="3">MHOM/CI/86/DAL972</strain>
    </source>
</reference>
<evidence type="ECO:0000256" key="1">
    <source>
        <dbReference type="ARBA" id="ARBA00022722"/>
    </source>
</evidence>
<dbReference type="InterPro" id="IPR001130">
    <property type="entry name" value="TatD-like"/>
</dbReference>
<protein>
    <submittedName>
        <fullName evidence="2">TatD related deoxyribonuclease, putative</fullName>
    </submittedName>
</protein>
<dbReference type="Gene3D" id="3.20.20.140">
    <property type="entry name" value="Metal-dependent hydrolases"/>
    <property type="match status" value="1"/>
</dbReference>
<dbReference type="OrthoDB" id="6079689at2759"/>
<dbReference type="PANTHER" id="PTHR10060">
    <property type="entry name" value="TATD FAMILY DEOXYRIBONUCLEASE"/>
    <property type="match status" value="1"/>
</dbReference>
<dbReference type="GO" id="GO:0005829">
    <property type="term" value="C:cytosol"/>
    <property type="evidence" value="ECO:0007669"/>
    <property type="project" value="TreeGrafter"/>
</dbReference>
<proteinExistence type="predicted"/>
<dbReference type="EMBL" id="FN554974">
    <property type="protein sequence ID" value="CBH17054.1"/>
    <property type="molecule type" value="Genomic_DNA"/>
</dbReference>
<dbReference type="InterPro" id="IPR032466">
    <property type="entry name" value="Metal_Hydrolase"/>
</dbReference>
<dbReference type="SUPFAM" id="SSF51556">
    <property type="entry name" value="Metallo-dependent hydrolases"/>
    <property type="match status" value="1"/>
</dbReference>
<keyword evidence="1" id="KW-0378">Hydrolase</keyword>
<dbReference type="CDD" id="cd01310">
    <property type="entry name" value="TatD_DNAse"/>
    <property type="match status" value="1"/>
</dbReference>
<dbReference type="InterPro" id="IPR050891">
    <property type="entry name" value="TatD-type_Hydrolase"/>
</dbReference>
<accession>D0A5V3</accession>
<name>D0A5V3_TRYB9</name>
<dbReference type="AlphaFoldDB" id="D0A5V3"/>
<evidence type="ECO:0000313" key="2">
    <source>
        <dbReference type="EMBL" id="CBH17054.1"/>
    </source>
</evidence>
<dbReference type="GO" id="GO:0008296">
    <property type="term" value="F:3'-5'-DNA exonuclease activity"/>
    <property type="evidence" value="ECO:0007669"/>
    <property type="project" value="TreeGrafter"/>
</dbReference>
<dbReference type="KEGG" id="tbg:TbgDal_XI1700"/>
<dbReference type="Pfam" id="PF01026">
    <property type="entry name" value="TatD_DNase"/>
    <property type="match status" value="1"/>
</dbReference>
<dbReference type="GeneID" id="23866908"/>
<sequence length="384" mass="43887">MSLDVGSCTPSDPSLIFSPNYTINPTFRDDMRGSSVPCLVDTAVNLTDCVFRGVDWKGRRVHDDNFDEVMRRAVEHNVGKIIITGTSLPQCVKAIRLCRRYPSVLRCTVGVHPAHCAEMTRPMDWKAIEAAAEDDVSIQVPYYSAGEHSDDSLHHSDERMKKLVELVNENRDVVVAVGEIGLDYAELSYCPKEVQREYFIQQFRVLRTLGLPFILHSRDCGMDFVELIEEEVRSWTSETPFVGVVHSYNGSPEEQERLLAIPGVYFSINGSAFREKERSEQVCSIPRDRLMLETDAPWCDIRQQHYGARFLRTQFPTNRRGKPFDPTLCSERRTEPCHLRQVLEAYVGTVRTMGEERGDAFLANITEEEAQEQFYQTCVEVFNI</sequence>
<dbReference type="Proteomes" id="UP000002316">
    <property type="component" value="Chromosome 11"/>
</dbReference>
<dbReference type="VEuPathDB" id="TriTrypDB:Tbg972.11.1700"/>
<dbReference type="RefSeq" id="XP_011779318.1">
    <property type="nucleotide sequence ID" value="XM_011781016.1"/>
</dbReference>
<keyword evidence="1" id="KW-0540">Nuclease</keyword>
<gene>
    <name evidence="2" type="ORF">TbgDal_XI1700</name>
</gene>